<keyword evidence="1" id="KW-0472">Membrane</keyword>
<name>A0A2S0KN81_9FIRM</name>
<evidence type="ECO:0000313" key="3">
    <source>
        <dbReference type="Proteomes" id="UP000237947"/>
    </source>
</evidence>
<dbReference type="AlphaFoldDB" id="A0A2S0KN81"/>
<protein>
    <submittedName>
        <fullName evidence="2">Uncharacterized protein</fullName>
    </submittedName>
</protein>
<evidence type="ECO:0000313" key="2">
    <source>
        <dbReference type="EMBL" id="AVM42492.1"/>
    </source>
</evidence>
<dbReference type="Proteomes" id="UP000237947">
    <property type="component" value="Chromosome"/>
</dbReference>
<accession>A0A2S0KN81</accession>
<keyword evidence="1" id="KW-0812">Transmembrane</keyword>
<reference evidence="3" key="1">
    <citation type="submission" date="2018-02" db="EMBL/GenBank/DDBJ databases">
        <authorList>
            <person name="Holder M.E."/>
            <person name="Ajami N.J."/>
            <person name="Petrosino J.F."/>
        </authorList>
    </citation>
    <scope>NUCLEOTIDE SEQUENCE [LARGE SCALE GENOMIC DNA]</scope>
    <source>
        <strain evidence="3">CCUG 47711</strain>
    </source>
</reference>
<feature type="transmembrane region" description="Helical" evidence="1">
    <location>
        <begin position="6"/>
        <end position="23"/>
    </location>
</feature>
<dbReference type="RefSeq" id="WP_106012450.1">
    <property type="nucleotide sequence ID" value="NZ_CP027226.1"/>
</dbReference>
<sequence>MLNLMFWILLSTISFISLVTIWQREDLNFIEMKESYVVEYDNYAQKENKKFTSSNRNELNKRNKEKAMRFYDLEQRTHNNIIKYSNIKNNKRQSINLYPIENNKSRKADQGVA</sequence>
<keyword evidence="1" id="KW-1133">Transmembrane helix</keyword>
<dbReference type="EMBL" id="CP027226">
    <property type="protein sequence ID" value="AVM42492.1"/>
    <property type="molecule type" value="Genomic_DNA"/>
</dbReference>
<gene>
    <name evidence="2" type="ORF">C5Q98_04345</name>
</gene>
<proteinExistence type="predicted"/>
<keyword evidence="3" id="KW-1185">Reference proteome</keyword>
<dbReference type="KEGG" id="fsa:C5Q98_04345"/>
<evidence type="ECO:0000256" key="1">
    <source>
        <dbReference type="SAM" id="Phobius"/>
    </source>
</evidence>
<organism evidence="2 3">
    <name type="scientific">Fastidiosipila sanguinis</name>
    <dbReference type="NCBI Taxonomy" id="236753"/>
    <lineage>
        <taxon>Bacteria</taxon>
        <taxon>Bacillati</taxon>
        <taxon>Bacillota</taxon>
        <taxon>Clostridia</taxon>
        <taxon>Eubacteriales</taxon>
        <taxon>Oscillospiraceae</taxon>
        <taxon>Fastidiosipila</taxon>
    </lineage>
</organism>